<dbReference type="AlphaFoldDB" id="A0AAV0XD49"/>
<dbReference type="InterPro" id="IPR011989">
    <property type="entry name" value="ARM-like"/>
</dbReference>
<keyword evidence="4" id="KW-1185">Reference proteome</keyword>
<feature type="domain" description="Dynein axonemal assembly factor 5 TPR repeats" evidence="2">
    <location>
        <begin position="41"/>
        <end position="235"/>
    </location>
</feature>
<dbReference type="SUPFAM" id="SSF48371">
    <property type="entry name" value="ARM repeat"/>
    <property type="match status" value="1"/>
</dbReference>
<organism evidence="3 4">
    <name type="scientific">Macrosiphum euphorbiae</name>
    <name type="common">potato aphid</name>
    <dbReference type="NCBI Taxonomy" id="13131"/>
    <lineage>
        <taxon>Eukaryota</taxon>
        <taxon>Metazoa</taxon>
        <taxon>Ecdysozoa</taxon>
        <taxon>Arthropoda</taxon>
        <taxon>Hexapoda</taxon>
        <taxon>Insecta</taxon>
        <taxon>Pterygota</taxon>
        <taxon>Neoptera</taxon>
        <taxon>Paraneoptera</taxon>
        <taxon>Hemiptera</taxon>
        <taxon>Sternorrhyncha</taxon>
        <taxon>Aphidomorpha</taxon>
        <taxon>Aphidoidea</taxon>
        <taxon>Aphididae</taxon>
        <taxon>Macrosiphini</taxon>
        <taxon>Macrosiphum</taxon>
    </lineage>
</organism>
<dbReference type="GO" id="GO:0036158">
    <property type="term" value="P:outer dynein arm assembly"/>
    <property type="evidence" value="ECO:0007669"/>
    <property type="project" value="TreeGrafter"/>
</dbReference>
<dbReference type="PANTHER" id="PTHR16216:SF2">
    <property type="entry name" value="DYNEIN AXONEMAL ASSEMBLY FACTOR 5"/>
    <property type="match status" value="1"/>
</dbReference>
<evidence type="ECO:0000313" key="3">
    <source>
        <dbReference type="EMBL" id="CAI6366007.1"/>
    </source>
</evidence>
<dbReference type="GO" id="GO:0003341">
    <property type="term" value="P:cilium movement"/>
    <property type="evidence" value="ECO:0007669"/>
    <property type="project" value="TreeGrafter"/>
</dbReference>
<sequence>MRCMSRNDHTISQDSGVHWVCRRHRTDCLCHTQAYHRQVLVYERKVQRSEEVRLFYVQLLRDIIKNYEQLIFPCLHDIISISTKSILDKCPTVIIDSYLCAKELAMATKLYFHSVADLLVEPLLIATNHDQCTVSYTAIISLDDVIMYSNGEQVPEVCTSISSRLFDQDVHVRLAIYLVVSNWMLNLHDRYSYFPKLIPLILTAQVDDHLPNREEAERQWDEIGNQYITENIGQFRETLDCLPENLDHYPPNVKRPNLGCRSLVAGEVLNLLPVIIRELDDEKEDISIKAGQLLCVVALNAENSIIQHLNQLLTVMTKCCRQPNHVAANHVRRGAEIMSYFISPSINLKFLIPTMSDTKPHVGHMIILSGLLKNVKSIELSTHMKSIITLLEKPEICEVCDSLFENYLLQVIQVIGHVFDACESECQELSYELFKIFITVQRTTLD</sequence>
<dbReference type="EMBL" id="CARXXK010000004">
    <property type="protein sequence ID" value="CAI6366007.1"/>
    <property type="molecule type" value="Genomic_DNA"/>
</dbReference>
<gene>
    <name evidence="3" type="ORF">MEUPH1_LOCUS20643</name>
</gene>
<dbReference type="GO" id="GO:0005737">
    <property type="term" value="C:cytoplasm"/>
    <property type="evidence" value="ECO:0007669"/>
    <property type="project" value="TreeGrafter"/>
</dbReference>
<evidence type="ECO:0000259" key="2">
    <source>
        <dbReference type="Pfam" id="PF25757"/>
    </source>
</evidence>
<evidence type="ECO:0000259" key="1">
    <source>
        <dbReference type="Pfam" id="PF24573"/>
    </source>
</evidence>
<dbReference type="GO" id="GO:0036159">
    <property type="term" value="P:inner dynein arm assembly"/>
    <property type="evidence" value="ECO:0007669"/>
    <property type="project" value="TreeGrafter"/>
</dbReference>
<dbReference type="Gene3D" id="1.25.10.10">
    <property type="entry name" value="Leucine-rich Repeat Variant"/>
    <property type="match status" value="1"/>
</dbReference>
<proteinExistence type="predicted"/>
<evidence type="ECO:0000313" key="4">
    <source>
        <dbReference type="Proteomes" id="UP001160148"/>
    </source>
</evidence>
<dbReference type="Pfam" id="PF25757">
    <property type="entry name" value="TPR_DNAAF5"/>
    <property type="match status" value="1"/>
</dbReference>
<dbReference type="GO" id="GO:0045505">
    <property type="term" value="F:dynein intermediate chain binding"/>
    <property type="evidence" value="ECO:0007669"/>
    <property type="project" value="TreeGrafter"/>
</dbReference>
<protein>
    <submittedName>
        <fullName evidence="3">Uncharacterized protein</fullName>
    </submittedName>
</protein>
<name>A0AAV0XD49_9HEMI</name>
<dbReference type="InterPro" id="IPR056497">
    <property type="entry name" value="HEAT_DAAF5"/>
</dbReference>
<dbReference type="InterPro" id="IPR052623">
    <property type="entry name" value="DAAF5"/>
</dbReference>
<comment type="caution">
    <text evidence="3">The sequence shown here is derived from an EMBL/GenBank/DDBJ whole genome shotgun (WGS) entry which is preliminary data.</text>
</comment>
<feature type="domain" description="Dynein axonemal assembly factor 5 HEAT-repeat" evidence="1">
    <location>
        <begin position="247"/>
        <end position="443"/>
    </location>
</feature>
<dbReference type="Proteomes" id="UP001160148">
    <property type="component" value="Unassembled WGS sequence"/>
</dbReference>
<accession>A0AAV0XD49</accession>
<dbReference type="InterPro" id="IPR016024">
    <property type="entry name" value="ARM-type_fold"/>
</dbReference>
<dbReference type="Pfam" id="PF24573">
    <property type="entry name" value="HEAT_DAAF5"/>
    <property type="match status" value="1"/>
</dbReference>
<dbReference type="PANTHER" id="PTHR16216">
    <property type="entry name" value="DYNEIN ASSEMBLY FACTOR 5, AXONEMAL"/>
    <property type="match status" value="1"/>
</dbReference>
<reference evidence="3 4" key="1">
    <citation type="submission" date="2023-01" db="EMBL/GenBank/DDBJ databases">
        <authorList>
            <person name="Whitehead M."/>
        </authorList>
    </citation>
    <scope>NUCLEOTIDE SEQUENCE [LARGE SCALE GENOMIC DNA]</scope>
</reference>
<dbReference type="InterPro" id="IPR057978">
    <property type="entry name" value="TPR_DAAF5"/>
</dbReference>